<dbReference type="EMBL" id="JAERRJ010000006">
    <property type="protein sequence ID" value="MBL1076197.1"/>
    <property type="molecule type" value="Genomic_DNA"/>
</dbReference>
<protein>
    <submittedName>
        <fullName evidence="2">Nuclear transport factor 2 family protein</fullName>
    </submittedName>
</protein>
<name>A0ABS1M6C7_9NOCA</name>
<reference evidence="2 3" key="1">
    <citation type="submission" date="2021-01" db="EMBL/GenBank/DDBJ databases">
        <title>WGS of actinomycetes isolated from Thailand.</title>
        <authorList>
            <person name="Thawai C."/>
        </authorList>
    </citation>
    <scope>NUCLEOTIDE SEQUENCE [LARGE SCALE GENOMIC DNA]</scope>
    <source>
        <strain evidence="2 3">LPG 2</strain>
    </source>
</reference>
<evidence type="ECO:0000259" key="1">
    <source>
        <dbReference type="Pfam" id="PF14534"/>
    </source>
</evidence>
<keyword evidence="3" id="KW-1185">Reference proteome</keyword>
<dbReference type="SUPFAM" id="SSF54427">
    <property type="entry name" value="NTF2-like"/>
    <property type="match status" value="1"/>
</dbReference>
<dbReference type="Proteomes" id="UP000602198">
    <property type="component" value="Unassembled WGS sequence"/>
</dbReference>
<accession>A0ABS1M6C7</accession>
<dbReference type="Pfam" id="PF14534">
    <property type="entry name" value="DUF4440"/>
    <property type="match status" value="1"/>
</dbReference>
<dbReference type="Gene3D" id="3.10.450.50">
    <property type="match status" value="1"/>
</dbReference>
<evidence type="ECO:0000313" key="2">
    <source>
        <dbReference type="EMBL" id="MBL1076197.1"/>
    </source>
</evidence>
<dbReference type="InterPro" id="IPR027843">
    <property type="entry name" value="DUF4440"/>
</dbReference>
<dbReference type="InterPro" id="IPR032710">
    <property type="entry name" value="NTF2-like_dom_sf"/>
</dbReference>
<organism evidence="2 3">
    <name type="scientific">Nocardia acididurans</name>
    <dbReference type="NCBI Taxonomy" id="2802282"/>
    <lineage>
        <taxon>Bacteria</taxon>
        <taxon>Bacillati</taxon>
        <taxon>Actinomycetota</taxon>
        <taxon>Actinomycetes</taxon>
        <taxon>Mycobacteriales</taxon>
        <taxon>Nocardiaceae</taxon>
        <taxon>Nocardia</taxon>
    </lineage>
</organism>
<comment type="caution">
    <text evidence="2">The sequence shown here is derived from an EMBL/GenBank/DDBJ whole genome shotgun (WGS) entry which is preliminary data.</text>
</comment>
<gene>
    <name evidence="2" type="ORF">JK358_17500</name>
</gene>
<sequence length="125" mass="13760">MEAAEKALRSTYAEWLTALVENDADRLAEFVTADWVFVGERGITPGALFLELVRSGELSHSAMAAVGEPRIRVHGTTAVLSVRVVNTAHYRGQTVEADEWTTDVFILDDGGWRCELTHLTTVAQD</sequence>
<evidence type="ECO:0000313" key="3">
    <source>
        <dbReference type="Proteomes" id="UP000602198"/>
    </source>
</evidence>
<feature type="domain" description="DUF4440" evidence="1">
    <location>
        <begin position="8"/>
        <end position="114"/>
    </location>
</feature>
<proteinExistence type="predicted"/>